<dbReference type="InterPro" id="IPR002123">
    <property type="entry name" value="Plipid/glycerol_acylTrfase"/>
</dbReference>
<dbReference type="GeneID" id="136820542"/>
<keyword evidence="1 3" id="KW-0812">Transmembrane</keyword>
<dbReference type="CDD" id="cd07987">
    <property type="entry name" value="LPLAT_MGAT-like"/>
    <property type="match status" value="1"/>
</dbReference>
<dbReference type="EMBL" id="GBGP01000260">
    <property type="protein sequence ID" value="JAC84935.1"/>
    <property type="molecule type" value="mRNA"/>
</dbReference>
<reference evidence="3" key="1">
    <citation type="journal article" date="2014" name="PLoS Genet.">
        <title>Differential Responses to Wnt and PCP Disruption Predict Expression and Developmental Function of Conserved and Novel Genes in a Cnidarian.</title>
        <authorList>
            <person name="Lapebie P."/>
            <person name="Ruggiero A."/>
            <person name="Barreau C."/>
            <person name="Chevalier S."/>
            <person name="Chang P."/>
            <person name="Dru P."/>
            <person name="Houliston E."/>
            <person name="Momose T."/>
        </authorList>
    </citation>
    <scope>NUCLEOTIDE SEQUENCE</scope>
</reference>
<dbReference type="GO" id="GO:0016746">
    <property type="term" value="F:acyltransferase activity"/>
    <property type="evidence" value="ECO:0007669"/>
    <property type="project" value="InterPro"/>
</dbReference>
<dbReference type="Proteomes" id="UP000594262">
    <property type="component" value="Unplaced"/>
</dbReference>
<proteinExistence type="evidence at transcript level"/>
<dbReference type="PANTHER" id="PTHR22753">
    <property type="entry name" value="TRANSMEMBRANE PROTEIN 68"/>
    <property type="match status" value="1"/>
</dbReference>
<dbReference type="RefSeq" id="XP_066932831.1">
    <property type="nucleotide sequence ID" value="XM_067076730.1"/>
</dbReference>
<dbReference type="SMART" id="SM00563">
    <property type="entry name" value="PlsC"/>
    <property type="match status" value="1"/>
</dbReference>
<dbReference type="OrthoDB" id="44277at2759"/>
<feature type="transmembrane region" description="Helical" evidence="1">
    <location>
        <begin position="35"/>
        <end position="58"/>
    </location>
</feature>
<accession>A0A069DMF6</accession>
<evidence type="ECO:0000259" key="2">
    <source>
        <dbReference type="SMART" id="SM00563"/>
    </source>
</evidence>
<evidence type="ECO:0000313" key="3">
    <source>
        <dbReference type="EMBL" id="JAC84935.1"/>
    </source>
</evidence>
<evidence type="ECO:0000313" key="5">
    <source>
        <dbReference type="Proteomes" id="UP000594262"/>
    </source>
</evidence>
<sequence>MGSENTPEAMALIAFIEFMVAIVADWYTIVLTGVIVLFFIPVIILILFYAVAVFLYAYKRSRMEAYKTKRHFGERFWNSARLSVCTFLCLLAKYWHAHEVVGMENIPDRGPALLCMYHGTLPVDVYYLLAKLQLFKKRRLKIIVDHFLFKMPGLKNLLEVFRCFTGPAAECVRTLRKGHLLAIYPGGVREALFSGDNYELTWNKRTGFAKVALAARSPIIPIFTTNSRDSFKVVRTGQGFAKWLYEKTKFPFVLYYGGFPVKMKTVIGPPIEYDPSMKPEEVSALCQAAVEKLIQEHQTLPGTVVGGLKDRWMPSLNKKNKKSVKTD</sequence>
<dbReference type="SUPFAM" id="SSF69593">
    <property type="entry name" value="Glycerol-3-phosphate (1)-acyltransferase"/>
    <property type="match status" value="1"/>
</dbReference>
<feature type="transmembrane region" description="Helical" evidence="1">
    <location>
        <begin position="109"/>
        <end position="129"/>
    </location>
</feature>
<keyword evidence="1" id="KW-0472">Membrane</keyword>
<evidence type="ECO:0000313" key="4">
    <source>
        <dbReference type="EnsemblMetazoa" id="CLYHEMP017006.1"/>
    </source>
</evidence>
<name>A0A069DMF6_9CNID</name>
<organism evidence="3">
    <name type="scientific">Clytia hemisphaerica</name>
    <dbReference type="NCBI Taxonomy" id="252671"/>
    <lineage>
        <taxon>Eukaryota</taxon>
        <taxon>Metazoa</taxon>
        <taxon>Cnidaria</taxon>
        <taxon>Hydrozoa</taxon>
        <taxon>Hydroidolina</taxon>
        <taxon>Leptothecata</taxon>
        <taxon>Obeliida</taxon>
        <taxon>Clytiidae</taxon>
        <taxon>Clytia</taxon>
    </lineage>
</organism>
<evidence type="ECO:0000256" key="1">
    <source>
        <dbReference type="SAM" id="Phobius"/>
    </source>
</evidence>
<feature type="transmembrane region" description="Helical" evidence="1">
    <location>
        <begin position="9"/>
        <end position="29"/>
    </location>
</feature>
<dbReference type="PANTHER" id="PTHR22753:SF14">
    <property type="entry name" value="MONOACYLGLYCEROL_DIACYLGLYCEROL O-ACYLTRANSFERASE"/>
    <property type="match status" value="1"/>
</dbReference>
<dbReference type="Pfam" id="PF01553">
    <property type="entry name" value="Acyltransferase"/>
    <property type="match status" value="1"/>
</dbReference>
<dbReference type="GO" id="GO:0016020">
    <property type="term" value="C:membrane"/>
    <property type="evidence" value="ECO:0007669"/>
    <property type="project" value="TreeGrafter"/>
</dbReference>
<dbReference type="AlphaFoldDB" id="A0A069DMF6"/>
<keyword evidence="1" id="KW-1133">Transmembrane helix</keyword>
<protein>
    <submittedName>
        <fullName evidence="3">Conserved uncharacterized transmembrane protein 68</fullName>
    </submittedName>
    <submittedName>
        <fullName evidence="4">PlsC domain-containing protein</fullName>
    </submittedName>
</protein>
<reference evidence="4" key="2">
    <citation type="submission" date="2021-01" db="UniProtKB">
        <authorList>
            <consortium name="EnsemblMetazoa"/>
        </authorList>
    </citation>
    <scope>IDENTIFICATION</scope>
</reference>
<keyword evidence="5" id="KW-1185">Reference proteome</keyword>
<feature type="domain" description="Phospholipid/glycerol acyltransferase" evidence="2">
    <location>
        <begin position="112"/>
        <end position="227"/>
    </location>
</feature>
<dbReference type="EnsemblMetazoa" id="CLYHEMT017006.1">
    <property type="protein sequence ID" value="CLYHEMP017006.1"/>
    <property type="gene ID" value="CLYHEMG017006"/>
</dbReference>
<feature type="transmembrane region" description="Helical" evidence="1">
    <location>
        <begin position="79"/>
        <end position="97"/>
    </location>
</feature>